<evidence type="ECO:0008006" key="5">
    <source>
        <dbReference type="Google" id="ProtNLM"/>
    </source>
</evidence>
<dbReference type="Proteomes" id="UP000030690">
    <property type="component" value="Unassembled WGS sequence"/>
</dbReference>
<gene>
    <name evidence="3" type="ORF">PFFVO_01699</name>
</gene>
<evidence type="ECO:0000256" key="2">
    <source>
        <dbReference type="SAM" id="Phobius"/>
    </source>
</evidence>
<reference evidence="3 4" key="1">
    <citation type="submission" date="2013-02" db="EMBL/GenBank/DDBJ databases">
        <title>The Genome Annotation of Plasmodium falciparum Vietnam Oak-Knoll (FVO).</title>
        <authorList>
            <consortium name="The Broad Institute Genome Sequencing Platform"/>
            <consortium name="The Broad Institute Genome Sequencing Center for Infectious Disease"/>
            <person name="Neafsey D."/>
            <person name="Hoffman S."/>
            <person name="Volkman S."/>
            <person name="Rosenthal P."/>
            <person name="Walker B."/>
            <person name="Young S.K."/>
            <person name="Zeng Q."/>
            <person name="Gargeya S."/>
            <person name="Fitzgerald M."/>
            <person name="Haas B."/>
            <person name="Abouelleil A."/>
            <person name="Allen A.W."/>
            <person name="Alvarado L."/>
            <person name="Arachchi H.M."/>
            <person name="Berlin A.M."/>
            <person name="Chapman S.B."/>
            <person name="Gainer-Dewar J."/>
            <person name="Goldberg J."/>
            <person name="Griggs A."/>
            <person name="Gujja S."/>
            <person name="Hansen M."/>
            <person name="Howarth C."/>
            <person name="Imamovic A."/>
            <person name="Ireland A."/>
            <person name="Larimer J."/>
            <person name="McCowan C."/>
            <person name="Murphy C."/>
            <person name="Pearson M."/>
            <person name="Poon T.W."/>
            <person name="Priest M."/>
            <person name="Roberts A."/>
            <person name="Saif S."/>
            <person name="Shea T."/>
            <person name="Sisk P."/>
            <person name="Sykes S."/>
            <person name="Wortman J."/>
            <person name="Nusbaum C."/>
            <person name="Birren B."/>
        </authorList>
    </citation>
    <scope>NUCLEOTIDE SEQUENCE [LARGE SCALE GENOMIC DNA]</scope>
    <source>
        <strain evidence="4">Vietnam Oak-Knoll (FVO)</strain>
    </source>
</reference>
<keyword evidence="2" id="KW-0472">Membrane</keyword>
<evidence type="ECO:0000313" key="4">
    <source>
        <dbReference type="Proteomes" id="UP000030690"/>
    </source>
</evidence>
<feature type="transmembrane region" description="Helical" evidence="2">
    <location>
        <begin position="318"/>
        <end position="336"/>
    </location>
</feature>
<feature type="transmembrane region" description="Helical" evidence="2">
    <location>
        <begin position="7"/>
        <end position="27"/>
    </location>
</feature>
<keyword evidence="2" id="KW-1133">Transmembrane helix</keyword>
<dbReference type="Pfam" id="PF02009">
    <property type="entry name" value="RIFIN"/>
    <property type="match status" value="1"/>
</dbReference>
<keyword evidence="1" id="KW-0175">Coiled coil</keyword>
<keyword evidence="2" id="KW-0812">Transmembrane</keyword>
<accession>A0A024V997</accession>
<sequence>MKVHYSNILLYVVNLSIFLISQLLHHFTSYTKHEKNTTTRLLCECDLYTSIYDNDPEMILVMENFNKQTEERFHEYNERMQEKRKKCKEQCEKDIQKIILKDKIEKELTEKLEALETNIKTEDIPTCVCEKSVADKVEKTCLKCGGILGVGVTPSLGLLGEIGGLVINNWTNTPFYKAFLTFAQKEGIAAGKIASDTARIISNFDVHTINGSTLGKVITVEALKDDTTLTTALYNEYVSMCVNTNPVEDKLICAFGMRDGLVAGQYASSRDVIGSSVKGIIRKAANAASQAAETAANETTSGMIEAELSKITSAGANLHSAITYSVTAILVIVLVMKKKNEEKIAIYKIIKGIDIRCRAISDIIYMHISDDYNNNLLKRIEHNNILN</sequence>
<dbReference type="AlphaFoldDB" id="A0A024V997"/>
<proteinExistence type="predicted"/>
<feature type="coiled-coil region" evidence="1">
    <location>
        <begin position="66"/>
        <end position="97"/>
    </location>
</feature>
<reference evidence="3 4" key="2">
    <citation type="submission" date="2013-02" db="EMBL/GenBank/DDBJ databases">
        <title>The Genome Sequence of Plasmodium falciparum Vietnam Oak-Knoll (FVO).</title>
        <authorList>
            <consortium name="The Broad Institute Genome Sequencing Platform"/>
            <consortium name="The Broad Institute Genome Sequencing Center for Infectious Disease"/>
            <person name="Neafsey D."/>
            <person name="Cheeseman I."/>
            <person name="Volkman S."/>
            <person name="Adams J."/>
            <person name="Walker B."/>
            <person name="Young S.K."/>
            <person name="Zeng Q."/>
            <person name="Gargeya S."/>
            <person name="Fitzgerald M."/>
            <person name="Haas B."/>
            <person name="Abouelleil A."/>
            <person name="Alvarado L."/>
            <person name="Arachchi H.M."/>
            <person name="Berlin A.M."/>
            <person name="Chapman S.B."/>
            <person name="Dewar J."/>
            <person name="Goldberg J."/>
            <person name="Griggs A."/>
            <person name="Gujja S."/>
            <person name="Hansen M."/>
            <person name="Howarth C."/>
            <person name="Imamovic A."/>
            <person name="Larimer J."/>
            <person name="McCowan C."/>
            <person name="Murphy C."/>
            <person name="Neiman D."/>
            <person name="Pearson M."/>
            <person name="Priest M."/>
            <person name="Roberts A."/>
            <person name="Saif S."/>
            <person name="Shea T."/>
            <person name="Sisk P."/>
            <person name="Sykes S."/>
            <person name="Wortman J."/>
            <person name="Nusbaum C."/>
            <person name="Birren B."/>
        </authorList>
    </citation>
    <scope>NUCLEOTIDE SEQUENCE [LARGE SCALE GENOMIC DNA]</scope>
    <source>
        <strain evidence="4">Vietnam Oak-Knoll (FVO)</strain>
    </source>
</reference>
<dbReference type="NCBIfam" id="TIGR01477">
    <property type="entry name" value="RIFIN"/>
    <property type="match status" value="1"/>
</dbReference>
<dbReference type="InterPro" id="IPR006373">
    <property type="entry name" value="VSA_Rifin"/>
</dbReference>
<name>A0A024V997_PLAFA</name>
<evidence type="ECO:0000313" key="3">
    <source>
        <dbReference type="EMBL" id="ETW19401.1"/>
    </source>
</evidence>
<protein>
    <recommendedName>
        <fullName evidence="5">Surface antigen</fullName>
    </recommendedName>
</protein>
<organism evidence="3 4">
    <name type="scientific">Plasmodium falciparum Vietnam Oak-Knoll</name>
    <name type="common">FVO</name>
    <dbReference type="NCBI Taxonomy" id="1036723"/>
    <lineage>
        <taxon>Eukaryota</taxon>
        <taxon>Sar</taxon>
        <taxon>Alveolata</taxon>
        <taxon>Apicomplexa</taxon>
        <taxon>Aconoidasida</taxon>
        <taxon>Haemosporida</taxon>
        <taxon>Plasmodiidae</taxon>
        <taxon>Plasmodium</taxon>
        <taxon>Plasmodium (Laverania)</taxon>
    </lineage>
</organism>
<dbReference type="EMBL" id="KI925066">
    <property type="protein sequence ID" value="ETW19401.1"/>
    <property type="molecule type" value="Genomic_DNA"/>
</dbReference>
<evidence type="ECO:0000256" key="1">
    <source>
        <dbReference type="SAM" id="Coils"/>
    </source>
</evidence>